<comment type="similarity">
    <text evidence="3 4">Belongs to the PSMG2 family.</text>
</comment>
<dbReference type="InterPro" id="IPR016562">
    <property type="entry name" value="Proteasome_assmbl_chp_2_euk"/>
</dbReference>
<dbReference type="GO" id="GO:0043248">
    <property type="term" value="P:proteasome assembly"/>
    <property type="evidence" value="ECO:0007669"/>
    <property type="project" value="TreeGrafter"/>
</dbReference>
<organism evidence="5 6">
    <name type="scientific">Galendromus occidentalis</name>
    <name type="common">western predatory mite</name>
    <dbReference type="NCBI Taxonomy" id="34638"/>
    <lineage>
        <taxon>Eukaryota</taxon>
        <taxon>Metazoa</taxon>
        <taxon>Ecdysozoa</taxon>
        <taxon>Arthropoda</taxon>
        <taxon>Chelicerata</taxon>
        <taxon>Arachnida</taxon>
        <taxon>Acari</taxon>
        <taxon>Parasitiformes</taxon>
        <taxon>Mesostigmata</taxon>
        <taxon>Gamasina</taxon>
        <taxon>Phytoseioidea</taxon>
        <taxon>Phytoseiidae</taxon>
        <taxon>Typhlodrominae</taxon>
        <taxon>Galendromus</taxon>
    </lineage>
</organism>
<evidence type="ECO:0000313" key="6">
    <source>
        <dbReference type="RefSeq" id="XP_003746113.1"/>
    </source>
</evidence>
<dbReference type="SUPFAM" id="SSF159659">
    <property type="entry name" value="Cgl1923-like"/>
    <property type="match status" value="1"/>
</dbReference>
<dbReference type="Pfam" id="PF09754">
    <property type="entry name" value="PAC2"/>
    <property type="match status" value="1"/>
</dbReference>
<evidence type="ECO:0000313" key="5">
    <source>
        <dbReference type="Proteomes" id="UP000694867"/>
    </source>
</evidence>
<dbReference type="AlphaFoldDB" id="A0AAJ6VZF3"/>
<accession>A0AAJ6VZF3</accession>
<dbReference type="Gene3D" id="3.40.50.10900">
    <property type="entry name" value="PAC-like subunit"/>
    <property type="match status" value="2"/>
</dbReference>
<keyword evidence="6" id="KW-0647">Proteasome</keyword>
<dbReference type="GO" id="GO:0005634">
    <property type="term" value="C:nucleus"/>
    <property type="evidence" value="ECO:0007669"/>
    <property type="project" value="TreeGrafter"/>
</dbReference>
<dbReference type="GO" id="GO:0005829">
    <property type="term" value="C:cytosol"/>
    <property type="evidence" value="ECO:0007669"/>
    <property type="project" value="TreeGrafter"/>
</dbReference>
<evidence type="ECO:0000256" key="3">
    <source>
        <dbReference type="ARBA" id="ARBA00025745"/>
    </source>
</evidence>
<evidence type="ECO:0000256" key="2">
    <source>
        <dbReference type="ARBA" id="ARBA00023186"/>
    </source>
</evidence>
<reference evidence="6" key="1">
    <citation type="submission" date="2025-08" db="UniProtKB">
        <authorList>
            <consortium name="RefSeq"/>
        </authorList>
    </citation>
    <scope>IDENTIFICATION</scope>
</reference>
<dbReference type="PANTHER" id="PTHR12970:SF1">
    <property type="entry name" value="PROTEASOME ASSEMBLY CHAPERONE 2"/>
    <property type="match status" value="1"/>
</dbReference>
<dbReference type="RefSeq" id="XP_003746113.1">
    <property type="nucleotide sequence ID" value="XM_003746065.1"/>
</dbReference>
<dbReference type="InterPro" id="IPR019151">
    <property type="entry name" value="Proteasome_assmbl_chaperone_2"/>
</dbReference>
<comment type="subunit">
    <text evidence="4">Forms a heterodimer with PSMG1.</text>
</comment>
<protein>
    <recommendedName>
        <fullName evidence="1 4">Proteasome assembly chaperone 2</fullName>
    </recommendedName>
</protein>
<evidence type="ECO:0000256" key="4">
    <source>
        <dbReference type="PIRNR" id="PIRNR010044"/>
    </source>
</evidence>
<dbReference type="KEGG" id="goe:100900742"/>
<evidence type="ECO:0000256" key="1">
    <source>
        <dbReference type="ARBA" id="ARBA00019186"/>
    </source>
</evidence>
<name>A0AAJ6VZF3_9ACAR</name>
<dbReference type="GeneID" id="100900742"/>
<sequence>MFVPLDKYRDQDWSDWTLIFPVVSIGNAAQLAIDLLCSSLDTELCGYMHSVSLLPLVGGNPYKDGDPRLATACQLYACSSKKILLIQQRTPVSPSCRGEYSSKLTSWMKSMNFRLVVMLATCLSQFRSPEQLKGSALQYLCGNAVDKSTSKDIENFGWKIFEKQDPLTKLPDPEGGVYLMPGSGMARPILEKSFQSDVPVVMMLLYCSEGDNTPDALLLADSLNKWLRLADKGWRTPMSWSHLFGQAAPKELY</sequence>
<dbReference type="InterPro" id="IPR038389">
    <property type="entry name" value="PSMG2_sf"/>
</dbReference>
<gene>
    <name evidence="6" type="primary">LOC100900742</name>
</gene>
<dbReference type="Proteomes" id="UP000694867">
    <property type="component" value="Unplaced"/>
</dbReference>
<dbReference type="PIRSF" id="PIRSF010044">
    <property type="entry name" value="UCP010044"/>
    <property type="match status" value="1"/>
</dbReference>
<dbReference type="PANTHER" id="PTHR12970">
    <property type="entry name" value="PROTEASOME ASSEMBLY CHAPERONE 2"/>
    <property type="match status" value="1"/>
</dbReference>
<dbReference type="GO" id="GO:0000502">
    <property type="term" value="C:proteasome complex"/>
    <property type="evidence" value="ECO:0007669"/>
    <property type="project" value="UniProtKB-KW"/>
</dbReference>
<keyword evidence="2 4" id="KW-0143">Chaperone</keyword>
<proteinExistence type="inferred from homology"/>
<comment type="function">
    <text evidence="4">Chaperone protein which promotes assembly of the 20S proteasome as part of a heterodimer with PSMG1.</text>
</comment>
<keyword evidence="5" id="KW-1185">Reference proteome</keyword>